<dbReference type="SMART" id="SM00248">
    <property type="entry name" value="ANK"/>
    <property type="match status" value="2"/>
</dbReference>
<dbReference type="Proteomes" id="UP000829685">
    <property type="component" value="Unassembled WGS sequence"/>
</dbReference>
<evidence type="ECO:0008006" key="3">
    <source>
        <dbReference type="Google" id="ProtNLM"/>
    </source>
</evidence>
<dbReference type="AlphaFoldDB" id="A0A9Q0AH72"/>
<reference evidence="1" key="1">
    <citation type="submission" date="2021-03" db="EMBL/GenBank/DDBJ databases">
        <title>Revisited historic fungal species revealed as producer of novel bioactive compounds through whole genome sequencing and comparative genomics.</title>
        <authorList>
            <person name="Vignolle G.A."/>
            <person name="Hochenegger N."/>
            <person name="Mach R.L."/>
            <person name="Mach-Aigner A.R."/>
            <person name="Javad Rahimi M."/>
            <person name="Salim K.A."/>
            <person name="Chan C.M."/>
            <person name="Lim L.B.L."/>
            <person name="Cai F."/>
            <person name="Druzhinina I.S."/>
            <person name="U'Ren J.M."/>
            <person name="Derntl C."/>
        </authorList>
    </citation>
    <scope>NUCLEOTIDE SEQUENCE</scope>
    <source>
        <strain evidence="1">TUCIM 5799</strain>
    </source>
</reference>
<dbReference type="EMBL" id="JAFIMR010000047">
    <property type="protein sequence ID" value="KAI1856049.1"/>
    <property type="molecule type" value="Genomic_DNA"/>
</dbReference>
<keyword evidence="2" id="KW-1185">Reference proteome</keyword>
<evidence type="ECO:0000313" key="1">
    <source>
        <dbReference type="EMBL" id="KAI1856049.1"/>
    </source>
</evidence>
<dbReference type="InterPro" id="IPR002110">
    <property type="entry name" value="Ankyrin_rpt"/>
</dbReference>
<sequence length="268" mass="30101">MDSANLRCPRFGLTSLPTELILNTVEDDALPEADLKKLSFTCSGLYLLTRPYVLRKNAKGSASALRWACVHGNVTVRKKMLDLGASLNLCFDARAIKLSQPSKACRESVFADAPLITSIYYQHIELVQLLLDHGAWAHEGYRVWDKREALRSTIIFSANSEDVYQLIHWAVAANRYQMINKKGRDRMDLIIRVLLRYGARVTGLVHRRWFSIPHDVLGRPSDYPPEVLGLALANPHTMKTRAAIILEHLSSDGSVSKHCTARRGPQSP</sequence>
<gene>
    <name evidence="1" type="ORF">JX265_011946</name>
</gene>
<evidence type="ECO:0000313" key="2">
    <source>
        <dbReference type="Proteomes" id="UP000829685"/>
    </source>
</evidence>
<protein>
    <recommendedName>
        <fullName evidence="3">Ankyrin repeat protein</fullName>
    </recommendedName>
</protein>
<comment type="caution">
    <text evidence="1">The sequence shown here is derived from an EMBL/GenBank/DDBJ whole genome shotgun (WGS) entry which is preliminary data.</text>
</comment>
<name>A0A9Q0AH72_9PEZI</name>
<dbReference type="Gene3D" id="1.25.40.20">
    <property type="entry name" value="Ankyrin repeat-containing domain"/>
    <property type="match status" value="1"/>
</dbReference>
<dbReference type="SUPFAM" id="SSF48403">
    <property type="entry name" value="Ankyrin repeat"/>
    <property type="match status" value="1"/>
</dbReference>
<organism evidence="1 2">
    <name type="scientific">Neoarthrinium moseri</name>
    <dbReference type="NCBI Taxonomy" id="1658444"/>
    <lineage>
        <taxon>Eukaryota</taxon>
        <taxon>Fungi</taxon>
        <taxon>Dikarya</taxon>
        <taxon>Ascomycota</taxon>
        <taxon>Pezizomycotina</taxon>
        <taxon>Sordariomycetes</taxon>
        <taxon>Xylariomycetidae</taxon>
        <taxon>Amphisphaeriales</taxon>
        <taxon>Apiosporaceae</taxon>
        <taxon>Neoarthrinium</taxon>
    </lineage>
</organism>
<proteinExistence type="predicted"/>
<dbReference type="InterPro" id="IPR036770">
    <property type="entry name" value="Ankyrin_rpt-contain_sf"/>
</dbReference>
<accession>A0A9Q0AH72</accession>